<evidence type="ECO:0000313" key="3">
    <source>
        <dbReference type="Proteomes" id="UP000247498"/>
    </source>
</evidence>
<dbReference type="AlphaFoldDB" id="A0A2V0NVL1"/>
<name>A0A2V0NVL1_9CHLO</name>
<dbReference type="InParanoid" id="A0A2V0NVL1"/>
<feature type="region of interest" description="Disordered" evidence="1">
    <location>
        <begin position="16"/>
        <end position="36"/>
    </location>
</feature>
<organism evidence="2 3">
    <name type="scientific">Raphidocelis subcapitata</name>
    <dbReference type="NCBI Taxonomy" id="307507"/>
    <lineage>
        <taxon>Eukaryota</taxon>
        <taxon>Viridiplantae</taxon>
        <taxon>Chlorophyta</taxon>
        <taxon>core chlorophytes</taxon>
        <taxon>Chlorophyceae</taxon>
        <taxon>CS clade</taxon>
        <taxon>Sphaeropleales</taxon>
        <taxon>Selenastraceae</taxon>
        <taxon>Raphidocelis</taxon>
    </lineage>
</organism>
<gene>
    <name evidence="2" type="ORF">Rsub_03013</name>
</gene>
<keyword evidence="3" id="KW-1185">Reference proteome</keyword>
<sequence length="177" mass="20052">MTGHHNVGIEKLRAVTHHDDVMPNHSKGGRAGDHSGELSFSLRDRMQPTFNVLYVQTPRIGILQAPFFRELAQTWEETVELVKPVLRLGIPEATLFDKCPHYDPEFGKGPAGHMLATRRTRELLGFMEDGSLYGECHKHVPKGRIYIQDFPNPFTVLLLNLGAYYLITRQSNKMRGG</sequence>
<dbReference type="Proteomes" id="UP000247498">
    <property type="component" value="Unassembled WGS sequence"/>
</dbReference>
<dbReference type="EMBL" id="BDRX01000019">
    <property type="protein sequence ID" value="GBF90712.1"/>
    <property type="molecule type" value="Genomic_DNA"/>
</dbReference>
<proteinExistence type="predicted"/>
<reference evidence="2 3" key="1">
    <citation type="journal article" date="2018" name="Sci. Rep.">
        <title>Raphidocelis subcapitata (=Pseudokirchneriella subcapitata) provides an insight into genome evolution and environmental adaptations in the Sphaeropleales.</title>
        <authorList>
            <person name="Suzuki S."/>
            <person name="Yamaguchi H."/>
            <person name="Nakajima N."/>
            <person name="Kawachi M."/>
        </authorList>
    </citation>
    <scope>NUCLEOTIDE SEQUENCE [LARGE SCALE GENOMIC DNA]</scope>
    <source>
        <strain evidence="2 3">NIES-35</strain>
    </source>
</reference>
<protein>
    <submittedName>
        <fullName evidence="2">Uncharacterized protein</fullName>
    </submittedName>
</protein>
<dbReference type="OrthoDB" id="535457at2759"/>
<accession>A0A2V0NVL1</accession>
<evidence type="ECO:0000313" key="2">
    <source>
        <dbReference type="EMBL" id="GBF90712.1"/>
    </source>
</evidence>
<evidence type="ECO:0000256" key="1">
    <source>
        <dbReference type="SAM" id="MobiDB-lite"/>
    </source>
</evidence>
<comment type="caution">
    <text evidence="2">The sequence shown here is derived from an EMBL/GenBank/DDBJ whole genome shotgun (WGS) entry which is preliminary data.</text>
</comment>